<dbReference type="AlphaFoldDB" id="S9TJN0"/>
<gene>
    <name evidence="3" type="ORF">STCU_11139</name>
</gene>
<dbReference type="SUPFAM" id="SSF54637">
    <property type="entry name" value="Thioesterase/thiol ester dehydrase-isomerase"/>
    <property type="match status" value="2"/>
</dbReference>
<dbReference type="PANTHER" id="PTHR11049">
    <property type="entry name" value="ACYL COENZYME A THIOESTER HYDROLASE"/>
    <property type="match status" value="1"/>
</dbReference>
<dbReference type="InterPro" id="IPR033120">
    <property type="entry name" value="HOTDOG_ACOT"/>
</dbReference>
<feature type="domain" description="HotDog ACOT-type" evidence="2">
    <location>
        <begin position="1"/>
        <end position="87"/>
    </location>
</feature>
<name>S9TJN0_9TRYP</name>
<keyword evidence="1" id="KW-0378">Hydrolase</keyword>
<feature type="domain" description="HotDog ACOT-type" evidence="2">
    <location>
        <begin position="159"/>
        <end position="270"/>
    </location>
</feature>
<evidence type="ECO:0000313" key="3">
    <source>
        <dbReference type="EMBL" id="EPY16558.1"/>
    </source>
</evidence>
<dbReference type="PROSITE" id="PS51770">
    <property type="entry name" value="HOTDOG_ACOT"/>
    <property type="match status" value="2"/>
</dbReference>
<dbReference type="Proteomes" id="UP000015354">
    <property type="component" value="Unassembled WGS sequence"/>
</dbReference>
<keyword evidence="3" id="KW-0067">ATP-binding</keyword>
<dbReference type="OrthoDB" id="331699at2759"/>
<dbReference type="Pfam" id="PF03061">
    <property type="entry name" value="4HBT"/>
    <property type="match status" value="1"/>
</dbReference>
<protein>
    <submittedName>
        <fullName evidence="3">ATP-binding protein Cassette (ABC) superfamily</fullName>
    </submittedName>
</protein>
<dbReference type="PANTHER" id="PTHR11049:SF24">
    <property type="entry name" value="CYTOSOLIC ACYL COENZYME A THIOESTER HYDROLASE"/>
    <property type="match status" value="1"/>
</dbReference>
<dbReference type="EMBL" id="ATMH01011042">
    <property type="protein sequence ID" value="EPY16558.1"/>
    <property type="molecule type" value="Genomic_DNA"/>
</dbReference>
<dbReference type="InterPro" id="IPR040170">
    <property type="entry name" value="Cytosol_ACT"/>
</dbReference>
<reference evidence="3 4" key="1">
    <citation type="journal article" date="2013" name="PLoS ONE">
        <title>Predicting the Proteins of Angomonas deanei, Strigomonas culicis and Their Respective Endosymbionts Reveals New Aspects of the Trypanosomatidae Family.</title>
        <authorList>
            <person name="Motta M.C."/>
            <person name="Martins A.C."/>
            <person name="de Souza S.S."/>
            <person name="Catta-Preta C.M."/>
            <person name="Silva R."/>
            <person name="Klein C.C."/>
            <person name="de Almeida L.G."/>
            <person name="de Lima Cunha O."/>
            <person name="Ciapina L.P."/>
            <person name="Brocchi M."/>
            <person name="Colabardini A.C."/>
            <person name="de Araujo Lima B."/>
            <person name="Machado C.R."/>
            <person name="de Almeida Soares C.M."/>
            <person name="Probst C.M."/>
            <person name="de Menezes C.B."/>
            <person name="Thompson C.E."/>
            <person name="Bartholomeu D.C."/>
            <person name="Gradia D.F."/>
            <person name="Pavoni D.P."/>
            <person name="Grisard E.C."/>
            <person name="Fantinatti-Garboggini F."/>
            <person name="Marchini F.K."/>
            <person name="Rodrigues-Luiz G.F."/>
            <person name="Wagner G."/>
            <person name="Goldman G.H."/>
            <person name="Fietto J.L."/>
            <person name="Elias M.C."/>
            <person name="Goldman M.H."/>
            <person name="Sagot M.F."/>
            <person name="Pereira M."/>
            <person name="Stoco P.H."/>
            <person name="de Mendonca-Neto R.P."/>
            <person name="Teixeira S.M."/>
            <person name="Maciel T.E."/>
            <person name="de Oliveira Mendes T.A."/>
            <person name="Urmenyi T.P."/>
            <person name="de Souza W."/>
            <person name="Schenkman S."/>
            <person name="de Vasconcelos A.T."/>
        </authorList>
    </citation>
    <scope>NUCLEOTIDE SEQUENCE [LARGE SCALE GENOMIC DNA]</scope>
</reference>
<dbReference type="Gene3D" id="3.10.129.10">
    <property type="entry name" value="Hotdog Thioesterase"/>
    <property type="match status" value="2"/>
</dbReference>
<evidence type="ECO:0000259" key="2">
    <source>
        <dbReference type="PROSITE" id="PS51770"/>
    </source>
</evidence>
<sequence length="316" mass="35249">MRDYGSPFVPITERSDDYVSTVTVAFNSFFFSQPICEGDLILVDSRVVSAGSSSIGIHVRVQRQAYDCPAPSVVGESFVTFVTIQGKQLTTKVVGKVPAVRLTSDLDKRRYKHYLDIRRQARALEARGEQALQHAPSGWTPEAVEMEENQTKAVKVPLASTKTVANRTFWLDDLNTNHVIFGGALLHFMEEAALHCGRVFAQESHMYTLGMLSMTFDEPVHLTDLPCCTCQVVCVRRSTMLVNVQVVSGRGKTLRGTNKASFILVHTGDDHRCAPIKKGIDLSGATPEELRLYWKGRTQLEDALNNRRSYHNNVMT</sequence>
<dbReference type="InterPro" id="IPR029069">
    <property type="entry name" value="HotDog_dom_sf"/>
</dbReference>
<dbReference type="GO" id="GO:0005524">
    <property type="term" value="F:ATP binding"/>
    <property type="evidence" value="ECO:0007669"/>
    <property type="project" value="UniProtKB-KW"/>
</dbReference>
<keyword evidence="4" id="KW-1185">Reference proteome</keyword>
<evidence type="ECO:0000256" key="1">
    <source>
        <dbReference type="ARBA" id="ARBA00022801"/>
    </source>
</evidence>
<dbReference type="InterPro" id="IPR006683">
    <property type="entry name" value="Thioestr_dom"/>
</dbReference>
<organism evidence="3 4">
    <name type="scientific">Strigomonas culicis</name>
    <dbReference type="NCBI Taxonomy" id="28005"/>
    <lineage>
        <taxon>Eukaryota</taxon>
        <taxon>Discoba</taxon>
        <taxon>Euglenozoa</taxon>
        <taxon>Kinetoplastea</taxon>
        <taxon>Metakinetoplastina</taxon>
        <taxon>Trypanosomatida</taxon>
        <taxon>Trypanosomatidae</taxon>
        <taxon>Strigomonadinae</taxon>
        <taxon>Strigomonas</taxon>
    </lineage>
</organism>
<dbReference type="GO" id="GO:0005829">
    <property type="term" value="C:cytosol"/>
    <property type="evidence" value="ECO:0007669"/>
    <property type="project" value="TreeGrafter"/>
</dbReference>
<dbReference type="GO" id="GO:0052816">
    <property type="term" value="F:long-chain fatty acyl-CoA hydrolase activity"/>
    <property type="evidence" value="ECO:0007669"/>
    <property type="project" value="TreeGrafter"/>
</dbReference>
<comment type="caution">
    <text evidence="3">The sequence shown here is derived from an EMBL/GenBank/DDBJ whole genome shotgun (WGS) entry which is preliminary data.</text>
</comment>
<accession>S9TJN0</accession>
<keyword evidence="3" id="KW-0547">Nucleotide-binding</keyword>
<evidence type="ECO:0000313" key="4">
    <source>
        <dbReference type="Proteomes" id="UP000015354"/>
    </source>
</evidence>
<dbReference type="GO" id="GO:0009062">
    <property type="term" value="P:fatty acid catabolic process"/>
    <property type="evidence" value="ECO:0007669"/>
    <property type="project" value="TreeGrafter"/>
</dbReference>
<proteinExistence type="predicted"/>
<dbReference type="GO" id="GO:0006637">
    <property type="term" value="P:acyl-CoA metabolic process"/>
    <property type="evidence" value="ECO:0007669"/>
    <property type="project" value="TreeGrafter"/>
</dbReference>